<dbReference type="EMBL" id="SIHJ01000001">
    <property type="protein sequence ID" value="TWT35193.1"/>
    <property type="molecule type" value="Genomic_DNA"/>
</dbReference>
<dbReference type="CDD" id="cd07996">
    <property type="entry name" value="WGR_MMR_like"/>
    <property type="match status" value="1"/>
</dbReference>
<evidence type="ECO:0000313" key="3">
    <source>
        <dbReference type="Proteomes" id="UP000316714"/>
    </source>
</evidence>
<dbReference type="InterPro" id="IPR008893">
    <property type="entry name" value="WGR_domain"/>
</dbReference>
<gene>
    <name evidence="2" type="ORF">KOR34_00810</name>
</gene>
<name>A0A5C5VB42_9BACT</name>
<evidence type="ECO:0000313" key="2">
    <source>
        <dbReference type="EMBL" id="TWT35193.1"/>
    </source>
</evidence>
<accession>A0A5C5VB42</accession>
<dbReference type="InterPro" id="IPR049809">
    <property type="entry name" value="YehF/YfeS-like_WGR"/>
</dbReference>
<dbReference type="InterPro" id="IPR036930">
    <property type="entry name" value="WGR_dom_sf"/>
</dbReference>
<dbReference type="OrthoDB" id="282373at2"/>
<dbReference type="Proteomes" id="UP000316714">
    <property type="component" value="Unassembled WGS sequence"/>
</dbReference>
<protein>
    <submittedName>
        <fullName evidence="2">WGR domain protein</fullName>
    </submittedName>
</protein>
<organism evidence="2 3">
    <name type="scientific">Posidoniimonas corsicana</name>
    <dbReference type="NCBI Taxonomy" id="1938618"/>
    <lineage>
        <taxon>Bacteria</taxon>
        <taxon>Pseudomonadati</taxon>
        <taxon>Planctomycetota</taxon>
        <taxon>Planctomycetia</taxon>
        <taxon>Pirellulales</taxon>
        <taxon>Lacipirellulaceae</taxon>
        <taxon>Posidoniimonas</taxon>
    </lineage>
</organism>
<dbReference type="SUPFAM" id="SSF142921">
    <property type="entry name" value="WGR domain-like"/>
    <property type="match status" value="1"/>
</dbReference>
<keyword evidence="3" id="KW-1185">Reference proteome</keyword>
<feature type="domain" description="WGR" evidence="1">
    <location>
        <begin position="7"/>
        <end position="69"/>
    </location>
</feature>
<dbReference type="Pfam" id="PF05406">
    <property type="entry name" value="WGR"/>
    <property type="match status" value="1"/>
</dbReference>
<dbReference type="AlphaFoldDB" id="A0A5C5VB42"/>
<proteinExistence type="predicted"/>
<dbReference type="RefSeq" id="WP_146561176.1">
    <property type="nucleotide sequence ID" value="NZ_SIHJ01000001.1"/>
</dbReference>
<comment type="caution">
    <text evidence="2">The sequence shown here is derived from an EMBL/GenBank/DDBJ whole genome shotgun (WGS) entry which is preliminary data.</text>
</comment>
<reference evidence="2 3" key="1">
    <citation type="submission" date="2019-02" db="EMBL/GenBank/DDBJ databases">
        <title>Deep-cultivation of Planctomycetes and their phenomic and genomic characterization uncovers novel biology.</title>
        <authorList>
            <person name="Wiegand S."/>
            <person name="Jogler M."/>
            <person name="Boedeker C."/>
            <person name="Pinto D."/>
            <person name="Vollmers J."/>
            <person name="Rivas-Marin E."/>
            <person name="Kohn T."/>
            <person name="Peeters S.H."/>
            <person name="Heuer A."/>
            <person name="Rast P."/>
            <person name="Oberbeckmann S."/>
            <person name="Bunk B."/>
            <person name="Jeske O."/>
            <person name="Meyerdierks A."/>
            <person name="Storesund J.E."/>
            <person name="Kallscheuer N."/>
            <person name="Luecker S."/>
            <person name="Lage O.M."/>
            <person name="Pohl T."/>
            <person name="Merkel B.J."/>
            <person name="Hornburger P."/>
            <person name="Mueller R.-W."/>
            <person name="Bruemmer F."/>
            <person name="Labrenz M."/>
            <person name="Spormann A.M."/>
            <person name="Op Den Camp H."/>
            <person name="Overmann J."/>
            <person name="Amann R."/>
            <person name="Jetten M.S.M."/>
            <person name="Mascher T."/>
            <person name="Medema M.H."/>
            <person name="Devos D.P."/>
            <person name="Kaster A.-K."/>
            <person name="Ovreas L."/>
            <person name="Rohde M."/>
            <person name="Galperin M.Y."/>
            <person name="Jogler C."/>
        </authorList>
    </citation>
    <scope>NUCLEOTIDE SEQUENCE [LARGE SCALE GENOMIC DNA]</scope>
    <source>
        <strain evidence="2 3">KOR34</strain>
    </source>
</reference>
<sequence length="108" mass="12523">MENLIRLAFEAHSIELNRHRHYEITVGRDLFDDWTVAIRYGRVGAGGQAQRWAAKQTADVKRLVSERLRRRLTAKKRIGCPYRLVMLDSAPGLDAAAWLPRELMARFF</sequence>
<evidence type="ECO:0000259" key="1">
    <source>
        <dbReference type="Pfam" id="PF05406"/>
    </source>
</evidence>